<keyword evidence="7 10" id="KW-0812">Transmembrane</keyword>
<evidence type="ECO:0000256" key="8">
    <source>
        <dbReference type="ARBA" id="ARBA00022989"/>
    </source>
</evidence>
<dbReference type="AlphaFoldDB" id="A0A366HVB1"/>
<dbReference type="GO" id="GO:0015098">
    <property type="term" value="F:molybdate ion transmembrane transporter activity"/>
    <property type="evidence" value="ECO:0007669"/>
    <property type="project" value="UniProtKB-UniRule"/>
</dbReference>
<dbReference type="InterPro" id="IPR035906">
    <property type="entry name" value="MetI-like_sf"/>
</dbReference>
<feature type="transmembrane region" description="Helical" evidence="10">
    <location>
        <begin position="88"/>
        <end position="106"/>
    </location>
</feature>
<feature type="transmembrane region" description="Helical" evidence="10">
    <location>
        <begin position="14"/>
        <end position="35"/>
    </location>
</feature>
<dbReference type="PANTHER" id="PTHR30183">
    <property type="entry name" value="MOLYBDENUM TRANSPORT SYSTEM PERMEASE PROTEIN MODB"/>
    <property type="match status" value="1"/>
</dbReference>
<dbReference type="NCBIfam" id="TIGR02141">
    <property type="entry name" value="modB_ABC"/>
    <property type="match status" value="1"/>
</dbReference>
<dbReference type="Proteomes" id="UP000253426">
    <property type="component" value="Unassembled WGS sequence"/>
</dbReference>
<dbReference type="SUPFAM" id="SSF161098">
    <property type="entry name" value="MetI-like"/>
    <property type="match status" value="1"/>
</dbReference>
<feature type="transmembrane region" description="Helical" evidence="10">
    <location>
        <begin position="195"/>
        <end position="213"/>
    </location>
</feature>
<accession>A0A366HVB1</accession>
<dbReference type="PROSITE" id="PS50928">
    <property type="entry name" value="ABC_TM1"/>
    <property type="match status" value="1"/>
</dbReference>
<dbReference type="RefSeq" id="WP_113956916.1">
    <property type="nucleotide sequence ID" value="NZ_QNRR01000001.1"/>
</dbReference>
<comment type="subcellular location">
    <subcellularLocation>
        <location evidence="2 10">Cell membrane</location>
        <topology evidence="2 10">Multi-pass membrane protein</topology>
    </subcellularLocation>
</comment>
<dbReference type="InterPro" id="IPR000515">
    <property type="entry name" value="MetI-like"/>
</dbReference>
<dbReference type="Gene3D" id="1.10.3720.10">
    <property type="entry name" value="MetI-like"/>
    <property type="match status" value="1"/>
</dbReference>
<keyword evidence="14" id="KW-1185">Reference proteome</keyword>
<name>A0A366HVB1_9BACT</name>
<dbReference type="GO" id="GO:0005886">
    <property type="term" value="C:plasma membrane"/>
    <property type="evidence" value="ECO:0007669"/>
    <property type="project" value="UniProtKB-SubCell"/>
</dbReference>
<feature type="transmembrane region" description="Helical" evidence="10">
    <location>
        <begin position="47"/>
        <end position="68"/>
    </location>
</feature>
<evidence type="ECO:0000256" key="10">
    <source>
        <dbReference type="RuleBase" id="RU363032"/>
    </source>
</evidence>
<proteinExistence type="inferred from homology"/>
<comment type="similarity">
    <text evidence="3 11">Belongs to the binding-protein-dependent transport system permease family. CysTW subfamily.</text>
</comment>
<evidence type="ECO:0000256" key="4">
    <source>
        <dbReference type="ARBA" id="ARBA00022448"/>
    </source>
</evidence>
<evidence type="ECO:0000256" key="3">
    <source>
        <dbReference type="ARBA" id="ARBA00007069"/>
    </source>
</evidence>
<sequence length="223" mass="24510">MTAEEWQTIWLTTWVSALSVLLILPPGVAVAWLLARKEWPGKSLVETFVALPLVLPPVATGLILLKLLGRRGPIGGWLHESFHVDIVFTWKAVLIALGVMSFPLLVRSLRTAIEEVPVRLEGIARTLGASPWRVFWTITLPLARRGLAAGVVLAFARALGEFGATIMVAGFIQGETSTISLVIYQHVQTGHDHEAMKLLVVAVIMAFIALWISETLSRRRRAP</sequence>
<comment type="function">
    <text evidence="1 11">Part of the binding-protein-dependent transport system for molybdenum; probably responsible for the translocation of the substrate across the membrane.</text>
</comment>
<evidence type="ECO:0000313" key="13">
    <source>
        <dbReference type="EMBL" id="RBP48037.1"/>
    </source>
</evidence>
<evidence type="ECO:0000256" key="7">
    <source>
        <dbReference type="ARBA" id="ARBA00022692"/>
    </source>
</evidence>
<protein>
    <recommendedName>
        <fullName evidence="11">Molybdenum transport system permease</fullName>
    </recommendedName>
</protein>
<gene>
    <name evidence="13" type="ORF">DES53_101837</name>
</gene>
<evidence type="ECO:0000256" key="11">
    <source>
        <dbReference type="RuleBase" id="RU365097"/>
    </source>
</evidence>
<feature type="domain" description="ABC transmembrane type-1" evidence="12">
    <location>
        <begin position="9"/>
        <end position="216"/>
    </location>
</feature>
<evidence type="ECO:0000256" key="6">
    <source>
        <dbReference type="ARBA" id="ARBA00022505"/>
    </source>
</evidence>
<comment type="caution">
    <text evidence="13">The sequence shown here is derived from an EMBL/GenBank/DDBJ whole genome shotgun (WGS) entry which is preliminary data.</text>
</comment>
<evidence type="ECO:0000256" key="9">
    <source>
        <dbReference type="ARBA" id="ARBA00023136"/>
    </source>
</evidence>
<dbReference type="InterPro" id="IPR011867">
    <property type="entry name" value="ModB_ABC"/>
</dbReference>
<evidence type="ECO:0000313" key="14">
    <source>
        <dbReference type="Proteomes" id="UP000253426"/>
    </source>
</evidence>
<keyword evidence="5 11" id="KW-1003">Cell membrane</keyword>
<dbReference type="EMBL" id="QNRR01000001">
    <property type="protein sequence ID" value="RBP48037.1"/>
    <property type="molecule type" value="Genomic_DNA"/>
</dbReference>
<feature type="transmembrane region" description="Helical" evidence="10">
    <location>
        <begin position="147"/>
        <end position="172"/>
    </location>
</feature>
<dbReference type="OrthoDB" id="9795403at2"/>
<dbReference type="Pfam" id="PF00528">
    <property type="entry name" value="BPD_transp_1"/>
    <property type="match status" value="1"/>
</dbReference>
<keyword evidence="8 10" id="KW-1133">Transmembrane helix</keyword>
<keyword evidence="6 11" id="KW-0500">Molybdenum</keyword>
<evidence type="ECO:0000256" key="1">
    <source>
        <dbReference type="ARBA" id="ARBA00002949"/>
    </source>
</evidence>
<keyword evidence="9 10" id="KW-0472">Membrane</keyword>
<organism evidence="13 14">
    <name type="scientific">Roseimicrobium gellanilyticum</name>
    <dbReference type="NCBI Taxonomy" id="748857"/>
    <lineage>
        <taxon>Bacteria</taxon>
        <taxon>Pseudomonadati</taxon>
        <taxon>Verrucomicrobiota</taxon>
        <taxon>Verrucomicrobiia</taxon>
        <taxon>Verrucomicrobiales</taxon>
        <taxon>Verrucomicrobiaceae</taxon>
        <taxon>Roseimicrobium</taxon>
    </lineage>
</organism>
<evidence type="ECO:0000259" key="12">
    <source>
        <dbReference type="PROSITE" id="PS50928"/>
    </source>
</evidence>
<evidence type="ECO:0000256" key="2">
    <source>
        <dbReference type="ARBA" id="ARBA00004651"/>
    </source>
</evidence>
<evidence type="ECO:0000256" key="5">
    <source>
        <dbReference type="ARBA" id="ARBA00022475"/>
    </source>
</evidence>
<dbReference type="CDD" id="cd06261">
    <property type="entry name" value="TM_PBP2"/>
    <property type="match status" value="1"/>
</dbReference>
<keyword evidence="4 10" id="KW-0813">Transport</keyword>
<dbReference type="PANTHER" id="PTHR30183:SF3">
    <property type="entry name" value="MOLYBDENUM TRANSPORT SYSTEM PERMEASE PROTEIN MODB"/>
    <property type="match status" value="1"/>
</dbReference>
<reference evidence="13 14" key="1">
    <citation type="submission" date="2018-06" db="EMBL/GenBank/DDBJ databases">
        <title>Genomic Encyclopedia of Type Strains, Phase IV (KMG-IV): sequencing the most valuable type-strain genomes for metagenomic binning, comparative biology and taxonomic classification.</title>
        <authorList>
            <person name="Goeker M."/>
        </authorList>
    </citation>
    <scope>NUCLEOTIDE SEQUENCE [LARGE SCALE GENOMIC DNA]</scope>
    <source>
        <strain evidence="13 14">DSM 25532</strain>
    </source>
</reference>